<evidence type="ECO:0000259" key="5">
    <source>
        <dbReference type="PROSITE" id="PS51084"/>
    </source>
</evidence>
<keyword evidence="7" id="KW-1185">Reference proteome</keyword>
<feature type="domain" description="HIT" evidence="5">
    <location>
        <begin position="57"/>
        <end position="164"/>
    </location>
</feature>
<dbReference type="OrthoDB" id="672793at2759"/>
<dbReference type="EMBL" id="PUHQ01000010">
    <property type="protein sequence ID" value="KAG0665195.1"/>
    <property type="molecule type" value="Genomic_DNA"/>
</dbReference>
<feature type="short sequence motif" description="Histidine triad motif" evidence="2 3">
    <location>
        <begin position="147"/>
        <end position="151"/>
    </location>
</feature>
<evidence type="ECO:0000313" key="6">
    <source>
        <dbReference type="EMBL" id="KAG0665195.1"/>
    </source>
</evidence>
<organism evidence="6 7">
    <name type="scientific">Rhodotorula mucilaginosa</name>
    <name type="common">Yeast</name>
    <name type="synonym">Rhodotorula rubra</name>
    <dbReference type="NCBI Taxonomy" id="5537"/>
    <lineage>
        <taxon>Eukaryota</taxon>
        <taxon>Fungi</taxon>
        <taxon>Dikarya</taxon>
        <taxon>Basidiomycota</taxon>
        <taxon>Pucciniomycotina</taxon>
        <taxon>Microbotryomycetes</taxon>
        <taxon>Sporidiobolales</taxon>
        <taxon>Sporidiobolaceae</taxon>
        <taxon>Rhodotorula</taxon>
    </lineage>
</organism>
<feature type="region of interest" description="Disordered" evidence="4">
    <location>
        <begin position="187"/>
        <end position="213"/>
    </location>
</feature>
<dbReference type="PRINTS" id="PR00332">
    <property type="entry name" value="HISTRIAD"/>
</dbReference>
<dbReference type="Gene3D" id="3.30.428.10">
    <property type="entry name" value="HIT-like"/>
    <property type="match status" value="1"/>
</dbReference>
<accession>A0A9P7B8V7</accession>
<dbReference type="InterPro" id="IPR011146">
    <property type="entry name" value="HIT-like"/>
</dbReference>
<dbReference type="PROSITE" id="PS51084">
    <property type="entry name" value="HIT_2"/>
    <property type="match status" value="1"/>
</dbReference>
<feature type="compositionally biased region" description="Polar residues" evidence="4">
    <location>
        <begin position="200"/>
        <end position="213"/>
    </location>
</feature>
<reference evidence="6 7" key="1">
    <citation type="submission" date="2020-11" db="EMBL/GenBank/DDBJ databases">
        <title>Kefir isolates.</title>
        <authorList>
            <person name="Marcisauskas S."/>
            <person name="Kim Y."/>
            <person name="Blasche S."/>
        </authorList>
    </citation>
    <scope>NUCLEOTIDE SEQUENCE [LARGE SCALE GENOMIC DNA]</scope>
    <source>
        <strain evidence="6 7">KR</strain>
    </source>
</reference>
<dbReference type="SUPFAM" id="SSF54197">
    <property type="entry name" value="HIT-like"/>
    <property type="match status" value="1"/>
</dbReference>
<dbReference type="Proteomes" id="UP000777482">
    <property type="component" value="Unassembled WGS sequence"/>
</dbReference>
<dbReference type="Pfam" id="PF01230">
    <property type="entry name" value="HIT"/>
    <property type="match status" value="1"/>
</dbReference>
<evidence type="ECO:0000256" key="4">
    <source>
        <dbReference type="SAM" id="MobiDB-lite"/>
    </source>
</evidence>
<dbReference type="AlphaFoldDB" id="A0A9P7B8V7"/>
<dbReference type="InterPro" id="IPR001310">
    <property type="entry name" value="Histidine_triad_HIT"/>
</dbReference>
<name>A0A9P7B8V7_RHOMI</name>
<evidence type="ECO:0000256" key="1">
    <source>
        <dbReference type="PIRSR" id="PIRSR601310-1"/>
    </source>
</evidence>
<evidence type="ECO:0000256" key="3">
    <source>
        <dbReference type="PROSITE-ProRule" id="PRU00464"/>
    </source>
</evidence>
<feature type="compositionally biased region" description="Low complexity" evidence="4">
    <location>
        <begin position="22"/>
        <end position="39"/>
    </location>
</feature>
<dbReference type="GO" id="GO:0009117">
    <property type="term" value="P:nucleotide metabolic process"/>
    <property type="evidence" value="ECO:0007669"/>
    <property type="project" value="TreeGrafter"/>
</dbReference>
<dbReference type="InterPro" id="IPR036265">
    <property type="entry name" value="HIT-like_sf"/>
</dbReference>
<sequence length="213" mass="23750">MTSHFIDRFARRAQDISRHQQPSPSSGAPLGPASAATSSREQVEQRELAGERDDDCAFCGIVAHEEPARKVYEDDLCIAFFDIYPIRPAHTLLIPKAHYERVPHLPDDLSAHLGRIMPRLCRALGRAMEQPDMNIVSNQGYAQVVPHIHFHLVPAPRRAGHAPRRGGLAFQNREELDDETADLLAQRIRDELAKEAEGTADQTSSPQNGRGRL</sequence>
<feature type="active site" description="Tele-AMP-histidine intermediate" evidence="1">
    <location>
        <position position="149"/>
    </location>
</feature>
<gene>
    <name evidence="6" type="ORF">C6P46_000293</name>
</gene>
<dbReference type="PANTHER" id="PTHR46648:SF1">
    <property type="entry name" value="ADENOSINE 5'-MONOPHOSPHORAMIDASE HNT1"/>
    <property type="match status" value="1"/>
</dbReference>
<feature type="region of interest" description="Disordered" evidence="4">
    <location>
        <begin position="11"/>
        <end position="49"/>
    </location>
</feature>
<dbReference type="PANTHER" id="PTHR46648">
    <property type="entry name" value="HIT FAMILY PROTEIN 1"/>
    <property type="match status" value="1"/>
</dbReference>
<dbReference type="GO" id="GO:0003824">
    <property type="term" value="F:catalytic activity"/>
    <property type="evidence" value="ECO:0007669"/>
    <property type="project" value="InterPro"/>
</dbReference>
<evidence type="ECO:0000256" key="2">
    <source>
        <dbReference type="PIRSR" id="PIRSR601310-3"/>
    </source>
</evidence>
<feature type="compositionally biased region" description="Basic and acidic residues" evidence="4">
    <location>
        <begin position="187"/>
        <end position="197"/>
    </location>
</feature>
<comment type="caution">
    <text evidence="6">The sequence shown here is derived from an EMBL/GenBank/DDBJ whole genome shotgun (WGS) entry which is preliminary data.</text>
</comment>
<protein>
    <recommendedName>
        <fullName evidence="5">HIT domain-containing protein</fullName>
    </recommendedName>
</protein>
<evidence type="ECO:0000313" key="7">
    <source>
        <dbReference type="Proteomes" id="UP000777482"/>
    </source>
</evidence>
<proteinExistence type="predicted"/>